<evidence type="ECO:0000313" key="3">
    <source>
        <dbReference type="EMBL" id="POG72652.1"/>
    </source>
</evidence>
<dbReference type="EMBL" id="AUPC02000093">
    <property type="protein sequence ID" value="POG72652.1"/>
    <property type="molecule type" value="Genomic_DNA"/>
</dbReference>
<name>A0A2P4Q4Y2_RHIID</name>
<feature type="region of interest" description="Disordered" evidence="2">
    <location>
        <begin position="900"/>
        <end position="923"/>
    </location>
</feature>
<dbReference type="VEuPathDB" id="FungiDB:RhiirFUN_025584"/>
<feature type="coiled-coil region" evidence="1">
    <location>
        <begin position="597"/>
        <end position="624"/>
    </location>
</feature>
<reference evidence="3 4" key="2">
    <citation type="journal article" date="2018" name="New Phytol.">
        <title>High intraspecific genome diversity in the model arbuscular mycorrhizal symbiont Rhizophagus irregularis.</title>
        <authorList>
            <person name="Chen E.C.H."/>
            <person name="Morin E."/>
            <person name="Beaudet D."/>
            <person name="Noel J."/>
            <person name="Yildirir G."/>
            <person name="Ndikumana S."/>
            <person name="Charron P."/>
            <person name="St-Onge C."/>
            <person name="Giorgi J."/>
            <person name="Kruger M."/>
            <person name="Marton T."/>
            <person name="Ropars J."/>
            <person name="Grigoriev I.V."/>
            <person name="Hainaut M."/>
            <person name="Henrissat B."/>
            <person name="Roux C."/>
            <person name="Martin F."/>
            <person name="Corradi N."/>
        </authorList>
    </citation>
    <scope>NUCLEOTIDE SEQUENCE [LARGE SCALE GENOMIC DNA]</scope>
    <source>
        <strain evidence="3 4">DAOM 197198</strain>
    </source>
</reference>
<protein>
    <submittedName>
        <fullName evidence="3">Uncharacterized protein</fullName>
    </submittedName>
</protein>
<feature type="compositionally biased region" description="Basic and acidic residues" evidence="2">
    <location>
        <begin position="913"/>
        <end position="923"/>
    </location>
</feature>
<sequence length="1029" mass="117234">MSSIIELSDIEEYNAEDFADVAKIVNKDKDRDDINEDKSEDDENNGTVAFFTSKLQVPKIIYTTVPVEYPETSLEGVATIYNVTGWKNHMDAFSDIQYSTNGSGGSSNIKECPFFGGISIKKDKRMCQGIKFCQFTDQEFVNQEHCSVDFDSETFKKYTQQQDINSKEAKTYTLFLAVKESSCPFKKENIPCDGRAQEIDISLLQNLFSGTASVNIPHLNNGTAVRGDIIEKSCLVQFIKIIPHNIAKCPFVALICIGAIYQDDTTTSRSIISGNLIKAYFNKDILAEVHVSLNNIDKLRYLIGKAYKNLHPFGQGVMGIYHNVLTANSNLSNYIFLQIRLIALEWFQIDVSFKRVKGEINKFEINTYDSNHHLILSFCRVFTNVFTAEGYHRLFSSLFQVIYEISGQHIKFQHIHKEGIGCILADLDNAQAKAFEKNTKNLIRQIPNTSSKDELKYYKQPYVLSSLNQFISNIDYEIWRKSGGNTNNAEAAHFMVNREGKQLKLLSAILRGKRYDERCYKTIEIHNKAGVSYTHIDKSEIKRTCGSITRKGFHNQKNKESVIDLTNDKLSNKSSLKRKLSPSTNRKSSKKKRTIKARTAEIEVRILEAEVEALELANLQQKQKDGFLKDLFEKNPSVPNDKGQLLIQKFGKSANPANFTSQAQTMNIQPTTLSLIFSIALYAASRSWDNFSTQFFCNFGDMGDDDDDDDAESQNIDDYLMDESPLLTLDGDDLIRQRLQKPPNLVPIKLPSMPDLCSVKCQHKYQTLRVKIALSSFALPQFNKYWTTDLGGIPVRWFPASWTLRKRKQREKFQAVIHDIPEDMTMATLWMDRKPCEFLIKCDASSFKIIQTSKGRRKLVAYFENWETTLRALDTPQFFVPDGKELKWCRHSIPTLKKAQSKPKAKNTLNTKKSGEETPKYSEEGKEFLEEKGVSAWTFIGRGSGSGLFFQEVRCYAIPEGTPTSKAPNASHLVIVQSRAIYHWIPLDETRRTVLSIGARDMILAPFDASQWDESNEYKFVRVRPLDGE</sequence>
<reference evidence="3 4" key="1">
    <citation type="journal article" date="2013" name="Proc. Natl. Acad. Sci. U.S.A.">
        <title>Genome of an arbuscular mycorrhizal fungus provides insight into the oldest plant symbiosis.</title>
        <authorList>
            <person name="Tisserant E."/>
            <person name="Malbreil M."/>
            <person name="Kuo A."/>
            <person name="Kohler A."/>
            <person name="Symeonidi A."/>
            <person name="Balestrini R."/>
            <person name="Charron P."/>
            <person name="Duensing N."/>
            <person name="Frei Dit Frey N."/>
            <person name="Gianinazzi-Pearson V."/>
            <person name="Gilbert L.B."/>
            <person name="Handa Y."/>
            <person name="Herr J.R."/>
            <person name="Hijri M."/>
            <person name="Koul R."/>
            <person name="Kawaguchi M."/>
            <person name="Krajinski F."/>
            <person name="Lammers P.J."/>
            <person name="Masclaux F.G."/>
            <person name="Murat C."/>
            <person name="Morin E."/>
            <person name="Ndikumana S."/>
            <person name="Pagni M."/>
            <person name="Petitpierre D."/>
            <person name="Requena N."/>
            <person name="Rosikiewicz P."/>
            <person name="Riley R."/>
            <person name="Saito K."/>
            <person name="San Clemente H."/>
            <person name="Shapiro H."/>
            <person name="van Tuinen D."/>
            <person name="Becard G."/>
            <person name="Bonfante P."/>
            <person name="Paszkowski U."/>
            <person name="Shachar-Hill Y.Y."/>
            <person name="Tuskan G.A."/>
            <person name="Young P.W."/>
            <person name="Sanders I.R."/>
            <person name="Henrissat B."/>
            <person name="Rensing S.A."/>
            <person name="Grigoriev I.V."/>
            <person name="Corradi N."/>
            <person name="Roux C."/>
            <person name="Martin F."/>
        </authorList>
    </citation>
    <scope>NUCLEOTIDE SEQUENCE [LARGE SCALE GENOMIC DNA]</scope>
    <source>
        <strain evidence="3 4">DAOM 197198</strain>
    </source>
</reference>
<evidence type="ECO:0000256" key="1">
    <source>
        <dbReference type="SAM" id="Coils"/>
    </source>
</evidence>
<keyword evidence="4" id="KW-1185">Reference proteome</keyword>
<comment type="caution">
    <text evidence="3">The sequence shown here is derived from an EMBL/GenBank/DDBJ whole genome shotgun (WGS) entry which is preliminary data.</text>
</comment>
<keyword evidence="1" id="KW-0175">Coiled coil</keyword>
<gene>
    <name evidence="3" type="ORF">GLOIN_2v1773466</name>
</gene>
<feature type="region of interest" description="Disordered" evidence="2">
    <location>
        <begin position="573"/>
        <end position="594"/>
    </location>
</feature>
<accession>A0A2P4Q4Y2</accession>
<evidence type="ECO:0000313" key="4">
    <source>
        <dbReference type="Proteomes" id="UP000018888"/>
    </source>
</evidence>
<dbReference type="AlphaFoldDB" id="A0A2P4Q4Y2"/>
<dbReference type="Proteomes" id="UP000018888">
    <property type="component" value="Unassembled WGS sequence"/>
</dbReference>
<organism evidence="3 4">
    <name type="scientific">Rhizophagus irregularis (strain DAOM 181602 / DAOM 197198 / MUCL 43194)</name>
    <name type="common">Arbuscular mycorrhizal fungus</name>
    <name type="synonym">Glomus intraradices</name>
    <dbReference type="NCBI Taxonomy" id="747089"/>
    <lineage>
        <taxon>Eukaryota</taxon>
        <taxon>Fungi</taxon>
        <taxon>Fungi incertae sedis</taxon>
        <taxon>Mucoromycota</taxon>
        <taxon>Glomeromycotina</taxon>
        <taxon>Glomeromycetes</taxon>
        <taxon>Glomerales</taxon>
        <taxon>Glomeraceae</taxon>
        <taxon>Rhizophagus</taxon>
    </lineage>
</organism>
<proteinExistence type="predicted"/>
<evidence type="ECO:0000256" key="2">
    <source>
        <dbReference type="SAM" id="MobiDB-lite"/>
    </source>
</evidence>